<dbReference type="InParanoid" id="A0A1E7FTX4"/>
<evidence type="ECO:0000313" key="2">
    <source>
        <dbReference type="EMBL" id="OEU21606.1"/>
    </source>
</evidence>
<keyword evidence="3" id="KW-1185">Reference proteome</keyword>
<proteinExistence type="predicted"/>
<name>A0A1E7FTX4_9STRA</name>
<reference evidence="2 3" key="1">
    <citation type="submission" date="2016-09" db="EMBL/GenBank/DDBJ databases">
        <title>Extensive genetic diversity and differential bi-allelic expression allows diatom success in the polar Southern Ocean.</title>
        <authorList>
            <consortium name="DOE Joint Genome Institute"/>
            <person name="Mock T."/>
            <person name="Otillar R.P."/>
            <person name="Strauss J."/>
            <person name="Dupont C."/>
            <person name="Frickenhaus S."/>
            <person name="Maumus F."/>
            <person name="Mcmullan M."/>
            <person name="Sanges R."/>
            <person name="Schmutz J."/>
            <person name="Toseland A."/>
            <person name="Valas R."/>
            <person name="Veluchamy A."/>
            <person name="Ward B.J."/>
            <person name="Allen A."/>
            <person name="Barry K."/>
            <person name="Falciatore A."/>
            <person name="Ferrante M."/>
            <person name="Fortunato A.E."/>
            <person name="Gloeckner G."/>
            <person name="Gruber A."/>
            <person name="Hipkin R."/>
            <person name="Janech M."/>
            <person name="Kroth P."/>
            <person name="Leese F."/>
            <person name="Lindquist E."/>
            <person name="Lyon B.R."/>
            <person name="Martin J."/>
            <person name="Mayer C."/>
            <person name="Parker M."/>
            <person name="Quesneville H."/>
            <person name="Raymond J."/>
            <person name="Uhlig C."/>
            <person name="Valentin K.U."/>
            <person name="Worden A.Z."/>
            <person name="Armbrust E.V."/>
            <person name="Bowler C."/>
            <person name="Green B."/>
            <person name="Moulton V."/>
            <person name="Van Oosterhout C."/>
            <person name="Grigoriev I."/>
        </authorList>
    </citation>
    <scope>NUCLEOTIDE SEQUENCE [LARGE SCALE GENOMIC DNA]</scope>
    <source>
        <strain evidence="2 3">CCMP1102</strain>
    </source>
</reference>
<accession>A0A1E7FTX4</accession>
<protein>
    <submittedName>
        <fullName evidence="2">Uncharacterized protein</fullName>
    </submittedName>
</protein>
<dbReference type="KEGG" id="fcy:FRACYDRAFT_235231"/>
<evidence type="ECO:0000256" key="1">
    <source>
        <dbReference type="SAM" id="MobiDB-lite"/>
    </source>
</evidence>
<sequence>MGQLAATSRSLFLQQKLNALGQKRRGITVNWCNLYPQDACLPNCLVPPTYVYGDVNPISDDEKRDRNQLIMRRLFFHRFLDLGCGHQNPGNCRHGCEKLFKMVLDTYSSSLAESKDQNIAMKDAMKEFFEFYDKDHFYSWAKTIPFCGSRHIIHIFEEVIRSDAVATCIREHERKTREMKDILTEKMIRGKAGKPEDKDGVYANIVSTQDEGILRQRAVPLQTEFNRITTPVSEMNMIQGTGTCMETYIEPIWMTSYFSLLQYQYPVEWTYSLKDGEKCIYATITKSRMTDYEVHQDYKQKDAELSELAKDMKAEKKHWKKFGRGRARSTYSGVFSVNDTSVVADPEDVIMAEEEEDQKPAAINTSIDTEQTTLNSSLDTTDDNEEEWNDDAPLPIGSVNGYRWKVGHN</sequence>
<dbReference type="AlphaFoldDB" id="A0A1E7FTX4"/>
<dbReference type="EMBL" id="KV784354">
    <property type="protein sequence ID" value="OEU21606.1"/>
    <property type="molecule type" value="Genomic_DNA"/>
</dbReference>
<feature type="compositionally biased region" description="Acidic residues" evidence="1">
    <location>
        <begin position="380"/>
        <end position="390"/>
    </location>
</feature>
<evidence type="ECO:0000313" key="3">
    <source>
        <dbReference type="Proteomes" id="UP000095751"/>
    </source>
</evidence>
<dbReference type="Proteomes" id="UP000095751">
    <property type="component" value="Unassembled WGS sequence"/>
</dbReference>
<feature type="region of interest" description="Disordered" evidence="1">
    <location>
        <begin position="355"/>
        <end position="395"/>
    </location>
</feature>
<gene>
    <name evidence="2" type="ORF">FRACYDRAFT_235231</name>
</gene>
<organism evidence="2 3">
    <name type="scientific">Fragilariopsis cylindrus CCMP1102</name>
    <dbReference type="NCBI Taxonomy" id="635003"/>
    <lineage>
        <taxon>Eukaryota</taxon>
        <taxon>Sar</taxon>
        <taxon>Stramenopiles</taxon>
        <taxon>Ochrophyta</taxon>
        <taxon>Bacillariophyta</taxon>
        <taxon>Bacillariophyceae</taxon>
        <taxon>Bacillariophycidae</taxon>
        <taxon>Bacillariales</taxon>
        <taxon>Bacillariaceae</taxon>
        <taxon>Fragilariopsis</taxon>
    </lineage>
</organism>